<dbReference type="Proteomes" id="UP001153620">
    <property type="component" value="Chromosome 1"/>
</dbReference>
<dbReference type="OrthoDB" id="7798781at2759"/>
<reference evidence="2" key="2">
    <citation type="submission" date="2022-10" db="EMBL/GenBank/DDBJ databases">
        <authorList>
            <consortium name="ENA_rothamsted_submissions"/>
            <consortium name="culmorum"/>
            <person name="King R."/>
        </authorList>
    </citation>
    <scope>NUCLEOTIDE SEQUENCE</scope>
</reference>
<keyword evidence="3" id="KW-1185">Reference proteome</keyword>
<accession>A0A9N9RPL0</accession>
<feature type="domain" description="F-box" evidence="1">
    <location>
        <begin position="1"/>
        <end position="48"/>
    </location>
</feature>
<dbReference type="SUPFAM" id="SSF52058">
    <property type="entry name" value="L domain-like"/>
    <property type="match status" value="1"/>
</dbReference>
<dbReference type="Gene3D" id="1.20.1280.50">
    <property type="match status" value="1"/>
</dbReference>
<dbReference type="Gene3D" id="3.80.10.10">
    <property type="entry name" value="Ribonuclease Inhibitor"/>
    <property type="match status" value="1"/>
</dbReference>
<dbReference type="Pfam" id="PF00646">
    <property type="entry name" value="F-box"/>
    <property type="match status" value="1"/>
</dbReference>
<dbReference type="PROSITE" id="PS50181">
    <property type="entry name" value="FBOX"/>
    <property type="match status" value="1"/>
</dbReference>
<protein>
    <recommendedName>
        <fullName evidence="1">F-box domain-containing protein</fullName>
    </recommendedName>
</protein>
<proteinExistence type="predicted"/>
<organism evidence="2 3">
    <name type="scientific">Chironomus riparius</name>
    <dbReference type="NCBI Taxonomy" id="315576"/>
    <lineage>
        <taxon>Eukaryota</taxon>
        <taxon>Metazoa</taxon>
        <taxon>Ecdysozoa</taxon>
        <taxon>Arthropoda</taxon>
        <taxon>Hexapoda</taxon>
        <taxon>Insecta</taxon>
        <taxon>Pterygota</taxon>
        <taxon>Neoptera</taxon>
        <taxon>Endopterygota</taxon>
        <taxon>Diptera</taxon>
        <taxon>Nematocera</taxon>
        <taxon>Chironomoidea</taxon>
        <taxon>Chironomidae</taxon>
        <taxon>Chironominae</taxon>
        <taxon>Chironomus</taxon>
    </lineage>
</organism>
<dbReference type="SUPFAM" id="SSF81383">
    <property type="entry name" value="F-box domain"/>
    <property type="match status" value="1"/>
</dbReference>
<dbReference type="InterPro" id="IPR001810">
    <property type="entry name" value="F-box_dom"/>
</dbReference>
<name>A0A9N9RPL0_9DIPT</name>
<evidence type="ECO:0000313" key="2">
    <source>
        <dbReference type="EMBL" id="CAG9800966.1"/>
    </source>
</evidence>
<dbReference type="InterPro" id="IPR032675">
    <property type="entry name" value="LRR_dom_sf"/>
</dbReference>
<evidence type="ECO:0000313" key="3">
    <source>
        <dbReference type="Proteomes" id="UP001153620"/>
    </source>
</evidence>
<evidence type="ECO:0000259" key="1">
    <source>
        <dbReference type="PROSITE" id="PS50181"/>
    </source>
</evidence>
<reference evidence="2" key="1">
    <citation type="submission" date="2022-01" db="EMBL/GenBank/DDBJ databases">
        <authorList>
            <person name="King R."/>
        </authorList>
    </citation>
    <scope>NUCLEOTIDE SEQUENCE</scope>
</reference>
<dbReference type="PANTHER" id="PTHR31639:SF256">
    <property type="entry name" value="OS07G0242900 PROTEIN"/>
    <property type="match status" value="1"/>
</dbReference>
<dbReference type="EMBL" id="OU895877">
    <property type="protein sequence ID" value="CAG9800966.1"/>
    <property type="molecule type" value="Genomic_DNA"/>
</dbReference>
<dbReference type="PANTHER" id="PTHR31639">
    <property type="entry name" value="F-BOX PROTEIN-LIKE"/>
    <property type="match status" value="1"/>
</dbReference>
<gene>
    <name evidence="2" type="ORF">CHIRRI_LOCUS3903</name>
</gene>
<dbReference type="AlphaFoldDB" id="A0A9N9RPL0"/>
<sequence>MDPFTYFPSEVCDSILEHLTGNEILEASKVSKTWYSIIGASSKTMQKLKLRLFWLRGQHRLTCEMSDILVESNRRYQNVVIKFQSHHIDDFKLIMEPECRNWKKVQIERLVFKSAGDVVKLLKSCQNTVVELELDNLYVKNAIGLETLNFPKLKSLRKAYIEFENASVNDIFTNCKKLEELTIISGSIKERAIKSIKTILKNNNNLKHLEMTSQQINSIFDEDMSVDFKLDTFIATSYCHLPPIVDYKHIILNQFQNLKNLSVDSVSCPNTLKLIFKIPKLKCLNIGNIDTTSMLFTHKLLSINKSIEELGYQDHENDFYFMQCLVDAVPKLKKAEFFSLTQNMMEYMSSSLKELEALKLRSLDVTNLSSKDLFPKLKKVKIDILSANLHEHMLSIPFDDCNPLVMLLKDSGYIILN</sequence>
<dbReference type="InterPro" id="IPR036047">
    <property type="entry name" value="F-box-like_dom_sf"/>
</dbReference>